<keyword evidence="2" id="KW-0812">Transmembrane</keyword>
<feature type="compositionally biased region" description="Basic and acidic residues" evidence="1">
    <location>
        <begin position="332"/>
        <end position="342"/>
    </location>
</feature>
<protein>
    <submittedName>
        <fullName evidence="3">Uncharacterized protein</fullName>
    </submittedName>
</protein>
<dbReference type="Proteomes" id="UP000447873">
    <property type="component" value="Unassembled WGS sequence"/>
</dbReference>
<gene>
    <name evidence="3" type="ORF">EG328_010978</name>
</gene>
<comment type="caution">
    <text evidence="3">The sequence shown here is derived from an EMBL/GenBank/DDBJ whole genome shotgun (WGS) entry which is preliminary data.</text>
</comment>
<feature type="region of interest" description="Disordered" evidence="1">
    <location>
        <begin position="313"/>
        <end position="365"/>
    </location>
</feature>
<name>A0A8H3V6Z7_VENIN</name>
<keyword evidence="2" id="KW-0472">Membrane</keyword>
<dbReference type="AlphaFoldDB" id="A0A8H3V6Z7"/>
<organism evidence="3 4">
    <name type="scientific">Venturia inaequalis</name>
    <name type="common">Apple scab fungus</name>
    <dbReference type="NCBI Taxonomy" id="5025"/>
    <lineage>
        <taxon>Eukaryota</taxon>
        <taxon>Fungi</taxon>
        <taxon>Dikarya</taxon>
        <taxon>Ascomycota</taxon>
        <taxon>Pezizomycotina</taxon>
        <taxon>Dothideomycetes</taxon>
        <taxon>Pleosporomycetidae</taxon>
        <taxon>Venturiales</taxon>
        <taxon>Venturiaceae</taxon>
        <taxon>Venturia</taxon>
    </lineage>
</organism>
<evidence type="ECO:0000313" key="4">
    <source>
        <dbReference type="Proteomes" id="UP000447873"/>
    </source>
</evidence>
<dbReference type="EMBL" id="WNWS01000077">
    <property type="protein sequence ID" value="KAE9982318.1"/>
    <property type="molecule type" value="Genomic_DNA"/>
</dbReference>
<feature type="compositionally biased region" description="Low complexity" evidence="1">
    <location>
        <begin position="240"/>
        <end position="254"/>
    </location>
</feature>
<evidence type="ECO:0000256" key="1">
    <source>
        <dbReference type="SAM" id="MobiDB-lite"/>
    </source>
</evidence>
<feature type="region of interest" description="Disordered" evidence="1">
    <location>
        <begin position="121"/>
        <end position="143"/>
    </location>
</feature>
<feature type="compositionally biased region" description="Low complexity" evidence="1">
    <location>
        <begin position="121"/>
        <end position="141"/>
    </location>
</feature>
<feature type="transmembrane region" description="Helical" evidence="2">
    <location>
        <begin position="154"/>
        <end position="178"/>
    </location>
</feature>
<feature type="region of interest" description="Disordered" evidence="1">
    <location>
        <begin position="191"/>
        <end position="296"/>
    </location>
</feature>
<evidence type="ECO:0000313" key="3">
    <source>
        <dbReference type="EMBL" id="KAE9982318.1"/>
    </source>
</evidence>
<reference evidence="3 4" key="1">
    <citation type="submission" date="2018-12" db="EMBL/GenBank/DDBJ databases">
        <title>Venturia inaequalis Genome Resource.</title>
        <authorList>
            <person name="Lichtner F.J."/>
        </authorList>
    </citation>
    <scope>NUCLEOTIDE SEQUENCE [LARGE SCALE GENOMIC DNA]</scope>
    <source>
        <strain evidence="3 4">120213</strain>
    </source>
</reference>
<sequence>MSNSTLFFQPSCPSGGSFYVCNSLKSSFVGCCASDVDPCTSPNGCSKGNLRSTSFDKTYFGQFHDQSCNDGSFYTCTGTKPGPFMGCCKSNPCANGGCAAVDLEAMRLSSDPKAAADFLGTSVSTSSSSSTTATGTSTSTALPAEVPHQTGLPIAAIVGIVIGALLLVAFAIVMFFLWRRTVKLRRAVLASNGPPGFDGMSGTAYPTSPAMAHSNNSTKRLFTSPPPSNRSNKPTAFSHSPNPSYTYSSLLPSPNFSPETRQGHFSGRPSVESDPRTSPYGGRSPQFGSDNGMLYPQPLLPVQELEALEQQMSEMDAGTESQVLRQGGVKRRPIDGDEERGGEYVTYSPDGHTPSGLLPPRREGS</sequence>
<accession>A0A8H3V6Z7</accession>
<feature type="compositionally biased region" description="Polar residues" evidence="1">
    <location>
        <begin position="229"/>
        <end position="239"/>
    </location>
</feature>
<proteinExistence type="predicted"/>
<keyword evidence="2" id="KW-1133">Transmembrane helix</keyword>
<evidence type="ECO:0000256" key="2">
    <source>
        <dbReference type="SAM" id="Phobius"/>
    </source>
</evidence>